<protein>
    <submittedName>
        <fullName evidence="2">Uncharacterized protein</fullName>
    </submittedName>
</protein>
<evidence type="ECO:0000313" key="2">
    <source>
        <dbReference type="EMBL" id="GAA4154350.1"/>
    </source>
</evidence>
<feature type="compositionally biased region" description="Basic and acidic residues" evidence="1">
    <location>
        <begin position="28"/>
        <end position="37"/>
    </location>
</feature>
<feature type="region of interest" description="Disordered" evidence="1">
    <location>
        <begin position="1"/>
        <end position="37"/>
    </location>
</feature>
<evidence type="ECO:0000313" key="3">
    <source>
        <dbReference type="Proteomes" id="UP001500266"/>
    </source>
</evidence>
<name>A0ABP7ZDT4_9ACTN</name>
<dbReference type="EMBL" id="BAABDO010000121">
    <property type="protein sequence ID" value="GAA4154350.1"/>
    <property type="molecule type" value="Genomic_DNA"/>
</dbReference>
<proteinExistence type="predicted"/>
<accession>A0ABP7ZDT4</accession>
<comment type="caution">
    <text evidence="2">The sequence shown here is derived from an EMBL/GenBank/DDBJ whole genome shotgun (WGS) entry which is preliminary data.</text>
</comment>
<keyword evidence="3" id="KW-1185">Reference proteome</keyword>
<sequence>MRTGERGMTVLPLLRGPSASGTSRSTKRGREDWRTMESRGGITANHYDHVYIPVC</sequence>
<dbReference type="Proteomes" id="UP001500266">
    <property type="component" value="Unassembled WGS sequence"/>
</dbReference>
<evidence type="ECO:0000256" key="1">
    <source>
        <dbReference type="SAM" id="MobiDB-lite"/>
    </source>
</evidence>
<reference evidence="3" key="1">
    <citation type="journal article" date="2019" name="Int. J. Syst. Evol. Microbiol.">
        <title>The Global Catalogue of Microorganisms (GCM) 10K type strain sequencing project: providing services to taxonomists for standard genome sequencing and annotation.</title>
        <authorList>
            <consortium name="The Broad Institute Genomics Platform"/>
            <consortium name="The Broad Institute Genome Sequencing Center for Infectious Disease"/>
            <person name="Wu L."/>
            <person name="Ma J."/>
        </authorList>
    </citation>
    <scope>NUCLEOTIDE SEQUENCE [LARGE SCALE GENOMIC DNA]</scope>
    <source>
        <strain evidence="3">JCM 17316</strain>
    </source>
</reference>
<organism evidence="2 3">
    <name type="scientific">Actinomadura keratinilytica</name>
    <dbReference type="NCBI Taxonomy" id="547461"/>
    <lineage>
        <taxon>Bacteria</taxon>
        <taxon>Bacillati</taxon>
        <taxon>Actinomycetota</taxon>
        <taxon>Actinomycetes</taxon>
        <taxon>Streptosporangiales</taxon>
        <taxon>Thermomonosporaceae</taxon>
        <taxon>Actinomadura</taxon>
    </lineage>
</organism>
<gene>
    <name evidence="2" type="ORF">GCM10022416_54010</name>
</gene>